<dbReference type="InterPro" id="IPR036291">
    <property type="entry name" value="NAD(P)-bd_dom_sf"/>
</dbReference>
<protein>
    <recommendedName>
        <fullName evidence="4">NmrA-like domain-containing protein</fullName>
    </recommendedName>
</protein>
<dbReference type="AlphaFoldDB" id="A0AAE8SVX7"/>
<dbReference type="InterPro" id="IPR008030">
    <property type="entry name" value="NmrA-like"/>
</dbReference>
<evidence type="ECO:0000313" key="6">
    <source>
        <dbReference type="Proteomes" id="UP001187682"/>
    </source>
</evidence>
<feature type="domain" description="NmrA-like" evidence="4">
    <location>
        <begin position="5"/>
        <end position="252"/>
    </location>
</feature>
<gene>
    <name evidence="5" type="ORF">DNG_05045</name>
</gene>
<evidence type="ECO:0000313" key="5">
    <source>
        <dbReference type="EMBL" id="SPO02372.1"/>
    </source>
</evidence>
<accession>A0AAE8SVX7</accession>
<dbReference type="Proteomes" id="UP001187682">
    <property type="component" value="Unassembled WGS sequence"/>
</dbReference>
<reference evidence="5" key="1">
    <citation type="submission" date="2018-03" db="EMBL/GenBank/DDBJ databases">
        <authorList>
            <person name="Guldener U."/>
        </authorList>
    </citation>
    <scope>NUCLEOTIDE SEQUENCE</scope>
</reference>
<evidence type="ECO:0000256" key="1">
    <source>
        <dbReference type="ARBA" id="ARBA00006328"/>
    </source>
</evidence>
<keyword evidence="6" id="KW-1185">Reference proteome</keyword>
<evidence type="ECO:0000256" key="2">
    <source>
        <dbReference type="ARBA" id="ARBA00022857"/>
    </source>
</evidence>
<dbReference type="SUPFAM" id="SSF51735">
    <property type="entry name" value="NAD(P)-binding Rossmann-fold domains"/>
    <property type="match status" value="1"/>
</dbReference>
<comment type="similarity">
    <text evidence="1">Belongs to the NmrA-type oxidoreductase family.</text>
</comment>
<comment type="caution">
    <text evidence="5">The sequence shown here is derived from an EMBL/GenBank/DDBJ whole genome shotgun (WGS) entry which is preliminary data.</text>
</comment>
<dbReference type="GO" id="GO:0005634">
    <property type="term" value="C:nucleus"/>
    <property type="evidence" value="ECO:0007669"/>
    <property type="project" value="TreeGrafter"/>
</dbReference>
<dbReference type="PANTHER" id="PTHR42748">
    <property type="entry name" value="NITROGEN METABOLITE REPRESSION PROTEIN NMRA FAMILY MEMBER"/>
    <property type="match status" value="1"/>
</dbReference>
<dbReference type="PANTHER" id="PTHR42748:SF30">
    <property type="entry name" value="NMRA-LIKE DOMAIN-CONTAINING PROTEIN"/>
    <property type="match status" value="1"/>
</dbReference>
<proteinExistence type="inferred from homology"/>
<keyword evidence="2" id="KW-0521">NADP</keyword>
<evidence type="ECO:0000256" key="3">
    <source>
        <dbReference type="ARBA" id="ARBA00023002"/>
    </source>
</evidence>
<dbReference type="Pfam" id="PF05368">
    <property type="entry name" value="NmrA"/>
    <property type="match status" value="1"/>
</dbReference>
<evidence type="ECO:0000259" key="4">
    <source>
        <dbReference type="Pfam" id="PF05368"/>
    </source>
</evidence>
<name>A0AAE8SVX7_9PEZI</name>
<keyword evidence="3" id="KW-0560">Oxidoreductase</keyword>
<dbReference type="Gene3D" id="3.40.50.720">
    <property type="entry name" value="NAD(P)-binding Rossmann-like Domain"/>
    <property type="match status" value="1"/>
</dbReference>
<organism evidence="5 6">
    <name type="scientific">Cephalotrichum gorgonifer</name>
    <dbReference type="NCBI Taxonomy" id="2041049"/>
    <lineage>
        <taxon>Eukaryota</taxon>
        <taxon>Fungi</taxon>
        <taxon>Dikarya</taxon>
        <taxon>Ascomycota</taxon>
        <taxon>Pezizomycotina</taxon>
        <taxon>Sordariomycetes</taxon>
        <taxon>Hypocreomycetidae</taxon>
        <taxon>Microascales</taxon>
        <taxon>Microascaceae</taxon>
        <taxon>Cephalotrichum</taxon>
    </lineage>
</organism>
<dbReference type="EMBL" id="ONZQ02000006">
    <property type="protein sequence ID" value="SPO02372.1"/>
    <property type="molecule type" value="Genomic_DNA"/>
</dbReference>
<sequence>MPTGTTVFVSGATGTQGGAVARHLRKANVSVHALVRDPSSSKAKALETIGVTLFPGSFADEDALRAALKGAQSAFLNFIPTFSDLSQELRDAEIVLAAAKEAGVRHIVYTSSFGLDIEKDPDPDGIVARVYQIKKDIVTAVVSAGFESYTILRPAKFMSDLFGPAVRWFGDLAKTGVFETALREGEAGPWVDPDDIGAFGAAALTDRKRFAGQRVDVYTELLTPESVIASVAKVTGKKMSIQFLPEVEVLERKKVNLFLQAQISMRDMGALADMDRVRSWGVPLGSFQGFLEREKAALDETYAQLPDAE</sequence>
<dbReference type="GO" id="GO:0016491">
    <property type="term" value="F:oxidoreductase activity"/>
    <property type="evidence" value="ECO:0007669"/>
    <property type="project" value="UniProtKB-KW"/>
</dbReference>
<dbReference type="InterPro" id="IPR051164">
    <property type="entry name" value="NmrA-like_oxidored"/>
</dbReference>